<dbReference type="Gene3D" id="3.30.980.10">
    <property type="entry name" value="Threonyl-trna Synthetase, Chain A, domain 2"/>
    <property type="match status" value="1"/>
</dbReference>
<organism evidence="7 8">
    <name type="scientific">Chengkuizengella marina</name>
    <dbReference type="NCBI Taxonomy" id="2507566"/>
    <lineage>
        <taxon>Bacteria</taxon>
        <taxon>Bacillati</taxon>
        <taxon>Bacillota</taxon>
        <taxon>Bacilli</taxon>
        <taxon>Bacillales</taxon>
        <taxon>Paenibacillaceae</taxon>
        <taxon>Chengkuizengella</taxon>
    </lineage>
</organism>
<accession>A0A6N9Q083</accession>
<dbReference type="EMBL" id="SIJB01000009">
    <property type="protein sequence ID" value="NBI28093.1"/>
    <property type="molecule type" value="Genomic_DNA"/>
</dbReference>
<evidence type="ECO:0000256" key="3">
    <source>
        <dbReference type="ARBA" id="ARBA00022723"/>
    </source>
</evidence>
<dbReference type="SUPFAM" id="SSF50447">
    <property type="entry name" value="Translation proteins"/>
    <property type="match status" value="1"/>
</dbReference>
<proteinExistence type="predicted"/>
<dbReference type="SUPFAM" id="SSF55186">
    <property type="entry name" value="ThrRS/AlaRS common domain"/>
    <property type="match status" value="1"/>
</dbReference>
<dbReference type="InterPro" id="IPR018163">
    <property type="entry name" value="Thr/Ala-tRNA-synth_IIc_edit"/>
</dbReference>
<keyword evidence="8" id="KW-1185">Reference proteome</keyword>
<evidence type="ECO:0000313" key="8">
    <source>
        <dbReference type="Proteomes" id="UP000448943"/>
    </source>
</evidence>
<dbReference type="InterPro" id="IPR051335">
    <property type="entry name" value="Alanyl-tRNA_Editing_Enzymes"/>
</dbReference>
<evidence type="ECO:0000313" key="7">
    <source>
        <dbReference type="EMBL" id="NBI28093.1"/>
    </source>
</evidence>
<dbReference type="PROSITE" id="PS50860">
    <property type="entry name" value="AA_TRNA_LIGASE_II_ALA"/>
    <property type="match status" value="1"/>
</dbReference>
<sequence length="391" mass="44599">MSNKLYYSNPFIKTWETNIKEVTELNNQYIIQLEETAFYPEGGGQPADTGTINGIHILEVQEKDGVIYHTVDELPEEDLLICEIDWQRRFEHMQHHTGQHLLSAACIELYDAHTVSFHLGVDTVTIDLDVQHLSKEQLDHIEHQTNLYIYENRPVKTYTVGKDDLSKLPLRKTPQVDEDIRIVEIDGIDTSACCGTHVESTGQIGILKILKTEKHKGGIRLYFKCGIRALGDYNATHQVLMSAGAKLNANRDTLLARLEQIEVDQKQLQKQLNETKEKLFSSLATQLIKEKNDHLIVQSFDEYHMKDLQLITKMIISQTKCIAVFSSKSEKRLLLAQSGEFSLDCGALFKEHLKHFDGKGGGSKVQAQAMFDSDGKLVEFREFIVHHLHMR</sequence>
<evidence type="ECO:0000256" key="2">
    <source>
        <dbReference type="ARBA" id="ARBA00004496"/>
    </source>
</evidence>
<dbReference type="InterPro" id="IPR018164">
    <property type="entry name" value="Ala-tRNA-synth_IIc_N"/>
</dbReference>
<dbReference type="InterPro" id="IPR018165">
    <property type="entry name" value="Ala-tRNA-synth_IIc_core"/>
</dbReference>
<dbReference type="RefSeq" id="WP_160644720.1">
    <property type="nucleotide sequence ID" value="NZ_SIJB01000009.1"/>
</dbReference>
<keyword evidence="4" id="KW-0862">Zinc</keyword>
<dbReference type="GO" id="GO:0002161">
    <property type="term" value="F:aminoacyl-tRNA deacylase activity"/>
    <property type="evidence" value="ECO:0007669"/>
    <property type="project" value="UniProtKB-ARBA"/>
</dbReference>
<keyword evidence="3" id="KW-0479">Metal-binding</keyword>
<dbReference type="GO" id="GO:0006419">
    <property type="term" value="P:alanyl-tRNA aminoacylation"/>
    <property type="evidence" value="ECO:0007669"/>
    <property type="project" value="InterPro"/>
</dbReference>
<dbReference type="InterPro" id="IPR012947">
    <property type="entry name" value="tRNA_SAD"/>
</dbReference>
<dbReference type="InterPro" id="IPR009000">
    <property type="entry name" value="Transl_B-barrel_sf"/>
</dbReference>
<feature type="coiled-coil region" evidence="5">
    <location>
        <begin position="251"/>
        <end position="278"/>
    </location>
</feature>
<dbReference type="GO" id="GO:0005524">
    <property type="term" value="F:ATP binding"/>
    <property type="evidence" value="ECO:0007669"/>
    <property type="project" value="InterPro"/>
</dbReference>
<dbReference type="Pfam" id="PF07973">
    <property type="entry name" value="tRNA_SAD"/>
    <property type="match status" value="1"/>
</dbReference>
<feature type="domain" description="Alanyl-transfer RNA synthetases family profile" evidence="6">
    <location>
        <begin position="1"/>
        <end position="220"/>
    </location>
</feature>
<dbReference type="GO" id="GO:0005737">
    <property type="term" value="C:cytoplasm"/>
    <property type="evidence" value="ECO:0007669"/>
    <property type="project" value="UniProtKB-SubCell"/>
</dbReference>
<comment type="subcellular location">
    <subcellularLocation>
        <location evidence="2">Cytoplasm</location>
    </subcellularLocation>
</comment>
<dbReference type="Pfam" id="PF01411">
    <property type="entry name" value="tRNA-synt_2c"/>
    <property type="match status" value="1"/>
</dbReference>
<name>A0A6N9Q083_9BACL</name>
<keyword evidence="5" id="KW-0175">Coiled coil</keyword>
<dbReference type="GO" id="GO:0003676">
    <property type="term" value="F:nucleic acid binding"/>
    <property type="evidence" value="ECO:0007669"/>
    <property type="project" value="InterPro"/>
</dbReference>
<dbReference type="PANTHER" id="PTHR43462">
    <property type="entry name" value="ALANYL-TRNA EDITING PROTEIN"/>
    <property type="match status" value="1"/>
</dbReference>
<comment type="cofactor">
    <cofactor evidence="1">
        <name>Zn(2+)</name>
        <dbReference type="ChEBI" id="CHEBI:29105"/>
    </cofactor>
</comment>
<evidence type="ECO:0000256" key="4">
    <source>
        <dbReference type="ARBA" id="ARBA00022833"/>
    </source>
</evidence>
<evidence type="ECO:0000256" key="5">
    <source>
        <dbReference type="SAM" id="Coils"/>
    </source>
</evidence>
<dbReference type="Gene3D" id="3.10.310.40">
    <property type="match status" value="1"/>
</dbReference>
<dbReference type="SMART" id="SM00863">
    <property type="entry name" value="tRNA_SAD"/>
    <property type="match status" value="1"/>
</dbReference>
<evidence type="ECO:0000256" key="1">
    <source>
        <dbReference type="ARBA" id="ARBA00001947"/>
    </source>
</evidence>
<evidence type="ECO:0000259" key="6">
    <source>
        <dbReference type="PROSITE" id="PS50860"/>
    </source>
</evidence>
<dbReference type="GO" id="GO:0046872">
    <property type="term" value="F:metal ion binding"/>
    <property type="evidence" value="ECO:0007669"/>
    <property type="project" value="UniProtKB-KW"/>
</dbReference>
<dbReference type="Gene3D" id="2.40.30.130">
    <property type="match status" value="1"/>
</dbReference>
<comment type="caution">
    <text evidence="7">The sequence shown here is derived from an EMBL/GenBank/DDBJ whole genome shotgun (WGS) entry which is preliminary data.</text>
</comment>
<reference evidence="7 8" key="1">
    <citation type="submission" date="2019-01" db="EMBL/GenBank/DDBJ databases">
        <title>Chengkuizengella sp. nov., isolated from deep-sea sediment of East Pacific Ocean.</title>
        <authorList>
            <person name="Yang J."/>
            <person name="Lai Q."/>
            <person name="Shao Z."/>
        </authorList>
    </citation>
    <scope>NUCLEOTIDE SEQUENCE [LARGE SCALE GENOMIC DNA]</scope>
    <source>
        <strain evidence="7 8">YPA3-1-1</strain>
    </source>
</reference>
<gene>
    <name evidence="7" type="ORF">ERL59_03855</name>
</gene>
<dbReference type="PANTHER" id="PTHR43462:SF1">
    <property type="entry name" value="ALANYL-TRNA EDITING PROTEIN AARSD1"/>
    <property type="match status" value="1"/>
</dbReference>
<dbReference type="GO" id="GO:0004813">
    <property type="term" value="F:alanine-tRNA ligase activity"/>
    <property type="evidence" value="ECO:0007669"/>
    <property type="project" value="InterPro"/>
</dbReference>
<protein>
    <submittedName>
        <fullName evidence="7">Alanyl-tRNA editing protein</fullName>
    </submittedName>
</protein>
<dbReference type="Proteomes" id="UP000448943">
    <property type="component" value="Unassembled WGS sequence"/>
</dbReference>
<dbReference type="OrthoDB" id="9812949at2"/>
<dbReference type="AlphaFoldDB" id="A0A6N9Q083"/>